<organism evidence="1 2">
    <name type="scientific">Strongylus vulgaris</name>
    <name type="common">Blood worm</name>
    <dbReference type="NCBI Taxonomy" id="40348"/>
    <lineage>
        <taxon>Eukaryota</taxon>
        <taxon>Metazoa</taxon>
        <taxon>Ecdysozoa</taxon>
        <taxon>Nematoda</taxon>
        <taxon>Chromadorea</taxon>
        <taxon>Rhabditida</taxon>
        <taxon>Rhabditina</taxon>
        <taxon>Rhabditomorpha</taxon>
        <taxon>Strongyloidea</taxon>
        <taxon>Strongylidae</taxon>
        <taxon>Strongylus</taxon>
    </lineage>
</organism>
<proteinExistence type="predicted"/>
<protein>
    <submittedName>
        <fullName evidence="1">Uncharacterized protein</fullName>
    </submittedName>
</protein>
<dbReference type="EMBL" id="UYYB01026710">
    <property type="protein sequence ID" value="VDM72691.1"/>
    <property type="molecule type" value="Genomic_DNA"/>
</dbReference>
<dbReference type="OrthoDB" id="10056860at2759"/>
<accession>A0A3P7IHJ0</accession>
<name>A0A3P7IHJ0_STRVU</name>
<reference evidence="1 2" key="1">
    <citation type="submission" date="2018-11" db="EMBL/GenBank/DDBJ databases">
        <authorList>
            <consortium name="Pathogen Informatics"/>
        </authorList>
    </citation>
    <scope>NUCLEOTIDE SEQUENCE [LARGE SCALE GENOMIC DNA]</scope>
</reference>
<evidence type="ECO:0000313" key="2">
    <source>
        <dbReference type="Proteomes" id="UP000270094"/>
    </source>
</evidence>
<gene>
    <name evidence="1" type="ORF">SVUK_LOCUS7689</name>
</gene>
<dbReference type="AlphaFoldDB" id="A0A3P7IHJ0"/>
<sequence>MTPEDFLRSFTPGVMQPRKYGLDSYKIYQPEVEAQVQVFRHEKHLLQVGREWTDQLQRLSVSDDSVVK</sequence>
<evidence type="ECO:0000313" key="1">
    <source>
        <dbReference type="EMBL" id="VDM72691.1"/>
    </source>
</evidence>
<dbReference type="Proteomes" id="UP000270094">
    <property type="component" value="Unassembled WGS sequence"/>
</dbReference>
<keyword evidence="2" id="KW-1185">Reference proteome</keyword>